<reference evidence="1 2" key="1">
    <citation type="submission" date="2018-02" db="EMBL/GenBank/DDBJ databases">
        <title>Genomic Encyclopedia of Archaeal and Bacterial Type Strains, Phase II (KMG-II): from individual species to whole genera.</title>
        <authorList>
            <person name="Goeker M."/>
        </authorList>
    </citation>
    <scope>NUCLEOTIDE SEQUENCE [LARGE SCALE GENOMIC DNA]</scope>
    <source>
        <strain evidence="1 2">DSM 22857</strain>
    </source>
</reference>
<name>A0A2S6II48_9ACTN</name>
<dbReference type="GO" id="GO:0016740">
    <property type="term" value="F:transferase activity"/>
    <property type="evidence" value="ECO:0007669"/>
    <property type="project" value="UniProtKB-KW"/>
</dbReference>
<comment type="caution">
    <text evidence="1">The sequence shown here is derived from an EMBL/GenBank/DDBJ whole genome shotgun (WGS) entry which is preliminary data.</text>
</comment>
<dbReference type="AlphaFoldDB" id="A0A2S6II48"/>
<keyword evidence="1" id="KW-0808">Transferase</keyword>
<proteinExistence type="predicted"/>
<dbReference type="EMBL" id="PTJD01000009">
    <property type="protein sequence ID" value="PPK93893.1"/>
    <property type="molecule type" value="Genomic_DNA"/>
</dbReference>
<dbReference type="Proteomes" id="UP000239485">
    <property type="component" value="Unassembled WGS sequence"/>
</dbReference>
<gene>
    <name evidence="1" type="ORF">CLV92_109171</name>
</gene>
<dbReference type="SUPFAM" id="SSF53756">
    <property type="entry name" value="UDP-Glycosyltransferase/glycogen phosphorylase"/>
    <property type="match status" value="1"/>
</dbReference>
<sequence>MAVVDLGRPSALGATRRVESWTTVFSSAGAQVEVVRLLDECAAAPHHVLPAAVRACLLPGRVPESAMWRPSRLRDRLAALDPQVVVVTTARSFAPGTVPASARLVLDYVDLLSANYDRRARLASDPARAAAFRVLARRMARFERWPSGAARRVAAGAADAAALGAEWVPNVVTAGARPSGPPAHDVLFVGTLDYSPNVAAVRRLAGLWPRLQEVRPGTSLLVAGSRPTPEVRRLVDEHGWTMWPDFASLDEVYGAARLAVAPLTEGTGIQNKVLEAAVRGLPQVVSPEVLAGVGSDFPAVVARTDEDIVAEVVTLLDDPVRRCELADRGRRAIDDRFSVQRWAAWAAEVLEEARTPGTSGAGATHGRIPRLIP</sequence>
<protein>
    <submittedName>
        <fullName evidence="1">Glycosyl transferase family 1</fullName>
    </submittedName>
</protein>
<dbReference type="Gene3D" id="3.40.50.2000">
    <property type="entry name" value="Glycogen Phosphorylase B"/>
    <property type="match status" value="1"/>
</dbReference>
<dbReference type="Pfam" id="PF13692">
    <property type="entry name" value="Glyco_trans_1_4"/>
    <property type="match status" value="1"/>
</dbReference>
<keyword evidence="2" id="KW-1185">Reference proteome</keyword>
<evidence type="ECO:0000313" key="2">
    <source>
        <dbReference type="Proteomes" id="UP000239485"/>
    </source>
</evidence>
<accession>A0A2S6II48</accession>
<organism evidence="1 2">
    <name type="scientific">Kineococcus xinjiangensis</name>
    <dbReference type="NCBI Taxonomy" id="512762"/>
    <lineage>
        <taxon>Bacteria</taxon>
        <taxon>Bacillati</taxon>
        <taxon>Actinomycetota</taxon>
        <taxon>Actinomycetes</taxon>
        <taxon>Kineosporiales</taxon>
        <taxon>Kineosporiaceae</taxon>
        <taxon>Kineococcus</taxon>
    </lineage>
</organism>
<evidence type="ECO:0000313" key="1">
    <source>
        <dbReference type="EMBL" id="PPK93893.1"/>
    </source>
</evidence>